<reference evidence="2" key="1">
    <citation type="submission" date="2019-08" db="EMBL/GenBank/DDBJ databases">
        <authorList>
            <person name="Kucharzyk K."/>
            <person name="Murdoch R.W."/>
            <person name="Higgins S."/>
            <person name="Loffler F."/>
        </authorList>
    </citation>
    <scope>NUCLEOTIDE SEQUENCE</scope>
</reference>
<proteinExistence type="predicted"/>
<evidence type="ECO:0000313" key="2">
    <source>
        <dbReference type="EMBL" id="MPN46746.1"/>
    </source>
</evidence>
<keyword evidence="1" id="KW-0472">Membrane</keyword>
<organism evidence="2">
    <name type="scientific">bioreactor metagenome</name>
    <dbReference type="NCBI Taxonomy" id="1076179"/>
    <lineage>
        <taxon>unclassified sequences</taxon>
        <taxon>metagenomes</taxon>
        <taxon>ecological metagenomes</taxon>
    </lineage>
</organism>
<comment type="caution">
    <text evidence="2">The sequence shown here is derived from an EMBL/GenBank/DDBJ whole genome shotgun (WGS) entry which is preliminary data.</text>
</comment>
<name>A0A645I770_9ZZZZ</name>
<dbReference type="AlphaFoldDB" id="A0A645I770"/>
<evidence type="ECO:0000256" key="1">
    <source>
        <dbReference type="SAM" id="Phobius"/>
    </source>
</evidence>
<keyword evidence="1" id="KW-0812">Transmembrane</keyword>
<dbReference type="EMBL" id="VSSQ01107660">
    <property type="protein sequence ID" value="MPN46746.1"/>
    <property type="molecule type" value="Genomic_DNA"/>
</dbReference>
<keyword evidence="1" id="KW-1133">Transmembrane helix</keyword>
<gene>
    <name evidence="2" type="ORF">SDC9_194344</name>
</gene>
<feature type="transmembrane region" description="Helical" evidence="1">
    <location>
        <begin position="32"/>
        <end position="50"/>
    </location>
</feature>
<protein>
    <submittedName>
        <fullName evidence="2">Uncharacterized protein</fullName>
    </submittedName>
</protein>
<sequence length="71" mass="7722">MQRGVPLRFDIFGPVHFLAEFSPKFIFHRPQAYILVIFGLVNVVAGVTAGQNTVAHFRQPAPAGPFSQGVG</sequence>
<accession>A0A645I770</accession>